<protein>
    <recommendedName>
        <fullName evidence="2">C2H2-type domain-containing protein</fullName>
    </recommendedName>
</protein>
<name>A0A0K6FLB1_9AGAM</name>
<dbReference type="GO" id="GO:0008270">
    <property type="term" value="F:zinc ion binding"/>
    <property type="evidence" value="ECO:0007669"/>
    <property type="project" value="UniProtKB-KW"/>
</dbReference>
<dbReference type="PROSITE" id="PS50157">
    <property type="entry name" value="ZINC_FINGER_C2H2_2"/>
    <property type="match status" value="1"/>
</dbReference>
<dbReference type="InterPro" id="IPR036236">
    <property type="entry name" value="Znf_C2H2_sf"/>
</dbReference>
<evidence type="ECO:0000259" key="2">
    <source>
        <dbReference type="PROSITE" id="PS50157"/>
    </source>
</evidence>
<dbReference type="Proteomes" id="UP000044841">
    <property type="component" value="Unassembled WGS sequence"/>
</dbReference>
<keyword evidence="1" id="KW-0862">Zinc</keyword>
<dbReference type="EMBL" id="CYGV01000002">
    <property type="protein sequence ID" value="CUA67050.1"/>
    <property type="molecule type" value="Genomic_DNA"/>
</dbReference>
<evidence type="ECO:0000313" key="4">
    <source>
        <dbReference type="Proteomes" id="UP000044841"/>
    </source>
</evidence>
<gene>
    <name evidence="3" type="ORF">RSOLAG22IIIB_02968</name>
</gene>
<dbReference type="PROSITE" id="PS00028">
    <property type="entry name" value="ZINC_FINGER_C2H2_1"/>
    <property type="match status" value="1"/>
</dbReference>
<dbReference type="AlphaFoldDB" id="A0A0K6FLB1"/>
<evidence type="ECO:0000313" key="3">
    <source>
        <dbReference type="EMBL" id="CUA67050.1"/>
    </source>
</evidence>
<evidence type="ECO:0000256" key="1">
    <source>
        <dbReference type="PROSITE-ProRule" id="PRU00042"/>
    </source>
</evidence>
<dbReference type="SUPFAM" id="SSF57667">
    <property type="entry name" value="beta-beta-alpha zinc fingers"/>
    <property type="match status" value="1"/>
</dbReference>
<proteinExistence type="predicted"/>
<keyword evidence="1" id="KW-0479">Metal-binding</keyword>
<organism evidence="3 4">
    <name type="scientific">Rhizoctonia solani</name>
    <dbReference type="NCBI Taxonomy" id="456999"/>
    <lineage>
        <taxon>Eukaryota</taxon>
        <taxon>Fungi</taxon>
        <taxon>Dikarya</taxon>
        <taxon>Basidiomycota</taxon>
        <taxon>Agaricomycotina</taxon>
        <taxon>Agaricomycetes</taxon>
        <taxon>Cantharellales</taxon>
        <taxon>Ceratobasidiaceae</taxon>
        <taxon>Rhizoctonia</taxon>
    </lineage>
</organism>
<sequence>MWSRGYVWHIYLDDQHRWMIKLEGTVRHGPHLRALNGYYYHMSDFNYRFILRLVKPHDDLEVVELHADWDAVLGMFYRSNGQDMLQFMPQVPNVPLAEPICDEPFYLSGVTSDIQPHFPVASPVIIPDLPPLDSSYHTGLETQITRVESIETALTPWSSTSSAGEACTNPSVVMAVPDLNKTKEDVMSFVTDFLRGLNKGVRRVACSRCRGEKRNKLWDIKPSNLTRHLFSHFQIKGFPCDKCNRRFTTKHQLTLHLTKQHPDIV</sequence>
<accession>A0A0K6FLB1</accession>
<keyword evidence="4" id="KW-1185">Reference proteome</keyword>
<feature type="domain" description="C2H2-type" evidence="2">
    <location>
        <begin position="238"/>
        <end position="261"/>
    </location>
</feature>
<keyword evidence="1" id="KW-0863">Zinc-finger</keyword>
<dbReference type="InterPro" id="IPR013087">
    <property type="entry name" value="Znf_C2H2_type"/>
</dbReference>
<reference evidence="3 4" key="1">
    <citation type="submission" date="2015-07" db="EMBL/GenBank/DDBJ databases">
        <authorList>
            <person name="Noorani M."/>
        </authorList>
    </citation>
    <scope>NUCLEOTIDE SEQUENCE [LARGE SCALE GENOMIC DNA]</scope>
    <source>
        <strain evidence="3">BBA 69670</strain>
    </source>
</reference>
<dbReference type="SMART" id="SM00355">
    <property type="entry name" value="ZnF_C2H2"/>
    <property type="match status" value="2"/>
</dbReference>
<dbReference type="Gene3D" id="3.30.160.60">
    <property type="entry name" value="Classic Zinc Finger"/>
    <property type="match status" value="1"/>
</dbReference>